<dbReference type="PANTHER" id="PTHR10000">
    <property type="entry name" value="PHOSPHOSERINE PHOSPHATASE"/>
    <property type="match status" value="1"/>
</dbReference>
<dbReference type="PROSITE" id="PS01229">
    <property type="entry name" value="COF_2"/>
    <property type="match status" value="1"/>
</dbReference>
<protein>
    <submittedName>
        <fullName evidence="2">Cof-type HAD-IIB family hydrolase</fullName>
    </submittedName>
    <submittedName>
        <fullName evidence="1">Haloacid dehalogenase</fullName>
    </submittedName>
</protein>
<evidence type="ECO:0000313" key="1">
    <source>
        <dbReference type="EMBL" id="AHY16385.1"/>
    </source>
</evidence>
<reference evidence="1 3" key="1">
    <citation type="journal article" date="2014" name="Genome Announc.">
        <title>Complete Genome Sequence of a Virulent Strain, Streptococcus iniae ISET0901, Isolated from Diseased Tilapia.</title>
        <authorList>
            <person name="Pridgeon J.W."/>
            <person name="Zhang D."/>
            <person name="Zhang L."/>
        </authorList>
    </citation>
    <scope>NUCLEOTIDE SEQUENCE [LARGE SCALE GENOMIC DNA]</scope>
    <source>
        <strain evidence="1 3">ISET0901</strain>
    </source>
</reference>
<dbReference type="Gene3D" id="3.30.1240.10">
    <property type="match status" value="1"/>
</dbReference>
<dbReference type="Pfam" id="PF08282">
    <property type="entry name" value="Hydrolase_3"/>
    <property type="match status" value="1"/>
</dbReference>
<name>A0A3L8GFY6_STRIN</name>
<dbReference type="GO" id="GO:0005829">
    <property type="term" value="C:cytosol"/>
    <property type="evidence" value="ECO:0007669"/>
    <property type="project" value="TreeGrafter"/>
</dbReference>
<dbReference type="GO" id="GO:0000287">
    <property type="term" value="F:magnesium ion binding"/>
    <property type="evidence" value="ECO:0007669"/>
    <property type="project" value="TreeGrafter"/>
</dbReference>
<evidence type="ECO:0000313" key="2">
    <source>
        <dbReference type="EMBL" id="RLU55507.1"/>
    </source>
</evidence>
<dbReference type="SUPFAM" id="SSF56784">
    <property type="entry name" value="HAD-like"/>
    <property type="match status" value="1"/>
</dbReference>
<dbReference type="InterPro" id="IPR006379">
    <property type="entry name" value="HAD-SF_hydro_IIB"/>
</dbReference>
<sequence length="271" mass="29789">MIKLIAIDLDGTLLNHQKELVKENIEAVQAAAASGVTIVICTGRPKSGTKPYFEQLGLSENEFLILNNGCSSYQSRDWQLIQSAQLSLFDVSKLHQLCQDYPGVDLTLTAEQDFYVVSDHVPELVQYDGDLVFTTVKATSIEALQAKNDLIFQAMYMGEKPLLDQFEAAVRKDLEKDYSVVRSQDYILEIMPKNVTKAWALKALAEHLKIDSEHIMAIGDAANDLEMISYAGLGIAMGNASQAVKNLADAVTADCDHAGVAQAIKTHVLRK</sequence>
<dbReference type="InterPro" id="IPR000150">
    <property type="entry name" value="Cof"/>
</dbReference>
<dbReference type="PANTHER" id="PTHR10000:SF8">
    <property type="entry name" value="HAD SUPERFAMILY HYDROLASE-LIKE, TYPE 3"/>
    <property type="match status" value="1"/>
</dbReference>
<dbReference type="SMR" id="A0A3L8GFY6"/>
<dbReference type="EMBL" id="CP007586">
    <property type="protein sequence ID" value="AHY16385.1"/>
    <property type="molecule type" value="Genomic_DNA"/>
</dbReference>
<accession>A0A3L8GFY6</accession>
<organism evidence="2 4">
    <name type="scientific">Streptococcus iniae</name>
    <name type="common">Streptococcus shiloi</name>
    <dbReference type="NCBI Taxonomy" id="1346"/>
    <lineage>
        <taxon>Bacteria</taxon>
        <taxon>Bacillati</taxon>
        <taxon>Bacillota</taxon>
        <taxon>Bacilli</taxon>
        <taxon>Lactobacillales</taxon>
        <taxon>Streptococcaceae</taxon>
        <taxon>Streptococcus</taxon>
    </lineage>
</organism>
<dbReference type="Proteomes" id="UP000269148">
    <property type="component" value="Unassembled WGS sequence"/>
</dbReference>
<dbReference type="SFLD" id="SFLDG01140">
    <property type="entry name" value="C2.B:_Phosphomannomutase_and_P"/>
    <property type="match status" value="1"/>
</dbReference>
<reference evidence="2 4" key="2">
    <citation type="submission" date="2018-06" db="EMBL/GenBank/DDBJ databases">
        <title>Mutators as drivers of adaptation in pathogenic bacteria and a risk factor for host jumps and vaccine escape.</title>
        <authorList>
            <person name="Barnes A.C."/>
            <person name="Silayeva O."/>
        </authorList>
    </citation>
    <scope>NUCLEOTIDE SEQUENCE [LARGE SCALE GENOMIC DNA]</scope>
    <source>
        <strain evidence="2 4">QMA0445</strain>
    </source>
</reference>
<dbReference type="KEGG" id="sio:DW64_07975"/>
<dbReference type="GeneID" id="35766317"/>
<dbReference type="RefSeq" id="WP_003101862.1">
    <property type="nucleotide sequence ID" value="NZ_CP010783.1"/>
</dbReference>
<dbReference type="InterPro" id="IPR036412">
    <property type="entry name" value="HAD-like_sf"/>
</dbReference>
<evidence type="ECO:0000313" key="3">
    <source>
        <dbReference type="Proteomes" id="UP000025245"/>
    </source>
</evidence>
<dbReference type="NCBIfam" id="TIGR01484">
    <property type="entry name" value="HAD-SF-IIB"/>
    <property type="match status" value="1"/>
</dbReference>
<dbReference type="STRING" id="1346.BMF34_08010"/>
<proteinExistence type="predicted"/>
<dbReference type="SFLD" id="SFLDG01144">
    <property type="entry name" value="C2.B.4:_PGP_Like"/>
    <property type="match status" value="1"/>
</dbReference>
<dbReference type="OrthoDB" id="9790031at2"/>
<dbReference type="NCBIfam" id="TIGR00099">
    <property type="entry name" value="Cof-subfamily"/>
    <property type="match status" value="1"/>
</dbReference>
<dbReference type="SFLD" id="SFLDS00003">
    <property type="entry name" value="Haloacid_Dehalogenase"/>
    <property type="match status" value="1"/>
</dbReference>
<dbReference type="Proteomes" id="UP000025245">
    <property type="component" value="Chromosome"/>
</dbReference>
<dbReference type="InterPro" id="IPR023214">
    <property type="entry name" value="HAD_sf"/>
</dbReference>
<dbReference type="PROSITE" id="PS01228">
    <property type="entry name" value="COF_1"/>
    <property type="match status" value="1"/>
</dbReference>
<dbReference type="AlphaFoldDB" id="A0A3L8GFY6"/>
<dbReference type="KEGG" id="siq:DQ08_07990"/>
<keyword evidence="2" id="KW-0378">Hydrolase</keyword>
<evidence type="ECO:0000313" key="4">
    <source>
        <dbReference type="Proteomes" id="UP000269148"/>
    </source>
</evidence>
<gene>
    <name evidence="2" type="ORF">DIY07_08120</name>
    <name evidence="1" type="ORF">DQ08_07990</name>
</gene>
<dbReference type="EMBL" id="QLQD01000074">
    <property type="protein sequence ID" value="RLU55507.1"/>
    <property type="molecule type" value="Genomic_DNA"/>
</dbReference>
<keyword evidence="3" id="KW-1185">Reference proteome</keyword>
<dbReference type="GO" id="GO:0016791">
    <property type="term" value="F:phosphatase activity"/>
    <property type="evidence" value="ECO:0007669"/>
    <property type="project" value="TreeGrafter"/>
</dbReference>
<dbReference type="Gene3D" id="3.40.50.1000">
    <property type="entry name" value="HAD superfamily/HAD-like"/>
    <property type="match status" value="1"/>
</dbReference>
<dbReference type="CDD" id="cd07516">
    <property type="entry name" value="HAD_Pase"/>
    <property type="match status" value="1"/>
</dbReference>
<dbReference type="KEGG" id="siz:SI82_08100"/>